<comment type="caution">
    <text evidence="3">The sequence shown here is derived from an EMBL/GenBank/DDBJ whole genome shotgun (WGS) entry which is preliminary data.</text>
</comment>
<evidence type="ECO:0000256" key="2">
    <source>
        <dbReference type="SAM" id="MobiDB-lite"/>
    </source>
</evidence>
<dbReference type="EMBL" id="LYPA01000065">
    <property type="protein sequence ID" value="OBR64332.1"/>
    <property type="molecule type" value="Genomic_DNA"/>
</dbReference>
<dbReference type="RefSeq" id="WP_068684890.1">
    <property type="nucleotide sequence ID" value="NZ_LYPA01000065.1"/>
</dbReference>
<accession>A0A1A5YFI0</accession>
<evidence type="ECO:0000313" key="4">
    <source>
        <dbReference type="Proteomes" id="UP000092024"/>
    </source>
</evidence>
<dbReference type="STRING" id="1844972.A7K91_12515"/>
<organism evidence="3 4">
    <name type="scientific">Paenibacillus oryzae</name>
    <dbReference type="NCBI Taxonomy" id="1844972"/>
    <lineage>
        <taxon>Bacteria</taxon>
        <taxon>Bacillati</taxon>
        <taxon>Bacillota</taxon>
        <taxon>Bacilli</taxon>
        <taxon>Bacillales</taxon>
        <taxon>Paenibacillaceae</taxon>
        <taxon>Paenibacillus</taxon>
    </lineage>
</organism>
<dbReference type="Proteomes" id="UP000092024">
    <property type="component" value="Unassembled WGS sequence"/>
</dbReference>
<name>A0A1A5YFI0_9BACL</name>
<proteinExistence type="inferred from homology"/>
<dbReference type="PANTHER" id="PTHR35024:SF4">
    <property type="entry name" value="POLYMER-FORMING CYTOSKELETAL PROTEIN"/>
    <property type="match status" value="1"/>
</dbReference>
<reference evidence="3 4" key="1">
    <citation type="submission" date="2016-05" db="EMBL/GenBank/DDBJ databases">
        <title>Paenibacillus oryzae. sp. nov., isolated from the rice root.</title>
        <authorList>
            <person name="Zhang J."/>
            <person name="Zhang X."/>
        </authorList>
    </citation>
    <scope>NUCLEOTIDE SEQUENCE [LARGE SCALE GENOMIC DNA]</scope>
    <source>
        <strain evidence="3 4">1DrF-4</strain>
    </source>
</reference>
<sequence>MFKDNKRLVAADTLIGQGTIVEGKLMSEGNLRIEGECRGDIICHGDVVIGECGIVRSAVEARDITLAGKLYGDITAKGRLIITSAGHLIGNVSAASLVIQDGGMVNGHCRTESQNTQAESAKTRQSPDASSSQPANGKNAPKPEGGTEENRIKSRQAG</sequence>
<gene>
    <name evidence="3" type="ORF">A7K91_12515</name>
</gene>
<dbReference type="Pfam" id="PF04519">
    <property type="entry name" value="Bactofilin"/>
    <property type="match status" value="1"/>
</dbReference>
<dbReference type="AlphaFoldDB" id="A0A1A5YFI0"/>
<evidence type="ECO:0008006" key="5">
    <source>
        <dbReference type="Google" id="ProtNLM"/>
    </source>
</evidence>
<feature type="region of interest" description="Disordered" evidence="2">
    <location>
        <begin position="108"/>
        <end position="158"/>
    </location>
</feature>
<evidence type="ECO:0000313" key="3">
    <source>
        <dbReference type="EMBL" id="OBR64332.1"/>
    </source>
</evidence>
<protein>
    <recommendedName>
        <fullName evidence="5">Cell shape determination protein CcmA</fullName>
    </recommendedName>
</protein>
<feature type="compositionally biased region" description="Polar residues" evidence="2">
    <location>
        <begin position="112"/>
        <end position="136"/>
    </location>
</feature>
<dbReference type="OrthoDB" id="9789407at2"/>
<keyword evidence="4" id="KW-1185">Reference proteome</keyword>
<evidence type="ECO:0000256" key="1">
    <source>
        <dbReference type="ARBA" id="ARBA00044755"/>
    </source>
</evidence>
<comment type="similarity">
    <text evidence="1">Belongs to the bactofilin family.</text>
</comment>
<dbReference type="PANTHER" id="PTHR35024">
    <property type="entry name" value="HYPOTHETICAL CYTOSOLIC PROTEIN"/>
    <property type="match status" value="1"/>
</dbReference>
<dbReference type="InterPro" id="IPR007607">
    <property type="entry name" value="BacA/B"/>
</dbReference>